<dbReference type="RefSeq" id="WP_037359600.1">
    <property type="nucleotide sequence ID" value="NZ_BHZF01000001.1"/>
</dbReference>
<dbReference type="Gene3D" id="3.30.70.260">
    <property type="match status" value="1"/>
</dbReference>
<comment type="caution">
    <text evidence="1">The sequence shown here is derived from an EMBL/GenBank/DDBJ whole genome shotgun (WGS) entry which is preliminary data.</text>
</comment>
<dbReference type="InterPro" id="IPR007454">
    <property type="entry name" value="UPF0250_YbeD-like"/>
</dbReference>
<dbReference type="Proteomes" id="UP000253517">
    <property type="component" value="Unassembled WGS sequence"/>
</dbReference>
<protein>
    <recommendedName>
        <fullName evidence="3">DUF493 domain-containing protein</fullName>
    </recommendedName>
</protein>
<dbReference type="AlphaFoldDB" id="A0A369A603"/>
<keyword evidence="2" id="KW-1185">Reference proteome</keyword>
<gene>
    <name evidence="1" type="ORF">DES35_10140</name>
</gene>
<accession>A0A369A603</accession>
<evidence type="ECO:0008006" key="3">
    <source>
        <dbReference type="Google" id="ProtNLM"/>
    </source>
</evidence>
<evidence type="ECO:0000313" key="2">
    <source>
        <dbReference type="Proteomes" id="UP000253517"/>
    </source>
</evidence>
<dbReference type="SUPFAM" id="SSF117991">
    <property type="entry name" value="YbeD/HP0495-like"/>
    <property type="match status" value="1"/>
</dbReference>
<reference evidence="1 2" key="1">
    <citation type="submission" date="2018-07" db="EMBL/GenBank/DDBJ databases">
        <title>Genomic Encyclopedia of Type Strains, Phase IV (KMG-IV): sequencing the most valuable type-strain genomes for metagenomic binning, comparative biology and taxonomic classification.</title>
        <authorList>
            <person name="Goeker M."/>
        </authorList>
    </citation>
    <scope>NUCLEOTIDE SEQUENCE [LARGE SCALE GENOMIC DNA]</scope>
    <source>
        <strain evidence="1 2">DSM 21410</strain>
    </source>
</reference>
<proteinExistence type="predicted"/>
<organism evidence="1 2">
    <name type="scientific">Schleiferia thermophila</name>
    <dbReference type="NCBI Taxonomy" id="884107"/>
    <lineage>
        <taxon>Bacteria</taxon>
        <taxon>Pseudomonadati</taxon>
        <taxon>Bacteroidota</taxon>
        <taxon>Flavobacteriia</taxon>
        <taxon>Flavobacteriales</taxon>
        <taxon>Schleiferiaceae</taxon>
        <taxon>Schleiferia</taxon>
    </lineage>
</organism>
<dbReference type="Pfam" id="PF04359">
    <property type="entry name" value="DUF493"/>
    <property type="match status" value="1"/>
</dbReference>
<name>A0A369A603_9FLAO</name>
<dbReference type="InterPro" id="IPR027471">
    <property type="entry name" value="YbeD-like_sf"/>
</dbReference>
<dbReference type="EMBL" id="QPJS01000001">
    <property type="protein sequence ID" value="RCX04770.1"/>
    <property type="molecule type" value="Genomic_DNA"/>
</dbReference>
<sequence length="92" mass="10687">MAKKQYNFDKLMELLSKEPWPQVYYFKFIVPADNKLIARVQSLFNSQEANISMRRSSKGKYITISAKEMMLSAESVVERYKKASEIEGIISL</sequence>
<evidence type="ECO:0000313" key="1">
    <source>
        <dbReference type="EMBL" id="RCX04770.1"/>
    </source>
</evidence>